<organism evidence="3">
    <name type="scientific">Notodromas monacha</name>
    <dbReference type="NCBI Taxonomy" id="399045"/>
    <lineage>
        <taxon>Eukaryota</taxon>
        <taxon>Metazoa</taxon>
        <taxon>Ecdysozoa</taxon>
        <taxon>Arthropoda</taxon>
        <taxon>Crustacea</taxon>
        <taxon>Oligostraca</taxon>
        <taxon>Ostracoda</taxon>
        <taxon>Podocopa</taxon>
        <taxon>Podocopida</taxon>
        <taxon>Cypridocopina</taxon>
        <taxon>Cypridoidea</taxon>
        <taxon>Cyprididae</taxon>
        <taxon>Notodromas</taxon>
    </lineage>
</organism>
<keyword evidence="4" id="KW-1185">Reference proteome</keyword>
<accession>A0A7R9GKF8</accession>
<evidence type="ECO:0000313" key="3">
    <source>
        <dbReference type="EMBL" id="CAD7283711.1"/>
    </source>
</evidence>
<reference evidence="3" key="1">
    <citation type="submission" date="2020-11" db="EMBL/GenBank/DDBJ databases">
        <authorList>
            <person name="Tran Van P."/>
        </authorList>
    </citation>
    <scope>NUCLEOTIDE SEQUENCE</scope>
</reference>
<dbReference type="AlphaFoldDB" id="A0A7R9GKF8"/>
<keyword evidence="2" id="KW-0472">Membrane</keyword>
<gene>
    <name evidence="3" type="ORF">NMOB1V02_LOCUS11323</name>
</gene>
<keyword evidence="2" id="KW-1133">Transmembrane helix</keyword>
<feature type="transmembrane region" description="Helical" evidence="2">
    <location>
        <begin position="177"/>
        <end position="200"/>
    </location>
</feature>
<evidence type="ECO:0000313" key="4">
    <source>
        <dbReference type="Proteomes" id="UP000678499"/>
    </source>
</evidence>
<protein>
    <submittedName>
        <fullName evidence="3">Uncharacterized protein</fullName>
    </submittedName>
</protein>
<dbReference type="EMBL" id="OA887960">
    <property type="protein sequence ID" value="CAD7283711.1"/>
    <property type="molecule type" value="Genomic_DNA"/>
</dbReference>
<feature type="region of interest" description="Disordered" evidence="1">
    <location>
        <begin position="1"/>
        <end position="33"/>
    </location>
</feature>
<evidence type="ECO:0000256" key="2">
    <source>
        <dbReference type="SAM" id="Phobius"/>
    </source>
</evidence>
<dbReference type="Proteomes" id="UP000678499">
    <property type="component" value="Unassembled WGS sequence"/>
</dbReference>
<sequence length="560" mass="61490">MSESATSPADTQPEANPSPNIPKIAPAPGYLNPKVPPCPPPSYCENLPLEQTQIVEPEEEDDEAENFCAPEDRPLTGTTLAKGKHHCNANPVQRRSFFLLQWIKRFQRRLCNYEDPGNTPTICLLAALTALFAYTIVWAISYVFYFFSSLLHSSFTPCLRKQVREAKTEIRKSLKELGWIPHVVLSQVALLTYGFLLALASVAEILSTSLGYVWDVAYAAVTGSVPKSLKTAMVPEKMVIDPTGQRNYSWTVEPPKNPCPGDKPELSLKSLLKIKSTCSSEFGGMDLADLALKLRPGGAATITGQLLTELIWGPSEPPASPEGDRKWVSPIACQQRTDSSSSTDDPDDPCATLFTSSPPPPPPPEDQPEPETEAASPSTSELIIPLDSKLKPVCEELAQKLAKEKANLLADPESPAKIQITDEPDDLQLLRLDFTLTKTFSINSVAILEGLENLREKSARHLLFQLASQDLGDGSQLLVFTADPAKMKLSERKAGKLVEEPCFTEPDGVRNYLNKVWRQTLTLSTRNKLIESLTRSVTLVGQERCPDEESFPGKFFSAAA</sequence>
<keyword evidence="2" id="KW-0812">Transmembrane</keyword>
<feature type="compositionally biased region" description="Polar residues" evidence="1">
    <location>
        <begin position="1"/>
        <end position="18"/>
    </location>
</feature>
<dbReference type="EMBL" id="CAJPEX010005923">
    <property type="protein sequence ID" value="CAG0923863.1"/>
    <property type="molecule type" value="Genomic_DNA"/>
</dbReference>
<proteinExistence type="predicted"/>
<feature type="region of interest" description="Disordered" evidence="1">
    <location>
        <begin position="333"/>
        <end position="382"/>
    </location>
</feature>
<name>A0A7R9GKF8_9CRUS</name>
<feature type="transmembrane region" description="Helical" evidence="2">
    <location>
        <begin position="124"/>
        <end position="147"/>
    </location>
</feature>
<evidence type="ECO:0000256" key="1">
    <source>
        <dbReference type="SAM" id="MobiDB-lite"/>
    </source>
</evidence>